<dbReference type="Proteomes" id="UP001604277">
    <property type="component" value="Unassembled WGS sequence"/>
</dbReference>
<organism evidence="1 2">
    <name type="scientific">Forsythia ovata</name>
    <dbReference type="NCBI Taxonomy" id="205694"/>
    <lineage>
        <taxon>Eukaryota</taxon>
        <taxon>Viridiplantae</taxon>
        <taxon>Streptophyta</taxon>
        <taxon>Embryophyta</taxon>
        <taxon>Tracheophyta</taxon>
        <taxon>Spermatophyta</taxon>
        <taxon>Magnoliopsida</taxon>
        <taxon>eudicotyledons</taxon>
        <taxon>Gunneridae</taxon>
        <taxon>Pentapetalae</taxon>
        <taxon>asterids</taxon>
        <taxon>lamiids</taxon>
        <taxon>Lamiales</taxon>
        <taxon>Oleaceae</taxon>
        <taxon>Forsythieae</taxon>
        <taxon>Forsythia</taxon>
    </lineage>
</organism>
<evidence type="ECO:0000313" key="2">
    <source>
        <dbReference type="Proteomes" id="UP001604277"/>
    </source>
</evidence>
<name>A0ABD1X9K0_9LAMI</name>
<comment type="caution">
    <text evidence="1">The sequence shown here is derived from an EMBL/GenBank/DDBJ whole genome shotgun (WGS) entry which is preliminary data.</text>
</comment>
<accession>A0ABD1X9K0</accession>
<proteinExistence type="predicted"/>
<dbReference type="AlphaFoldDB" id="A0ABD1X9K0"/>
<dbReference type="EMBL" id="JBFOLJ010000001">
    <property type="protein sequence ID" value="KAL2558645.1"/>
    <property type="molecule type" value="Genomic_DNA"/>
</dbReference>
<evidence type="ECO:0000313" key="1">
    <source>
        <dbReference type="EMBL" id="KAL2558645.1"/>
    </source>
</evidence>
<keyword evidence="2" id="KW-1185">Reference proteome</keyword>
<gene>
    <name evidence="1" type="ORF">Fot_03384</name>
</gene>
<sequence>MVPGETVSEIQFSSAISRSMKNSTAGKDLTSSVLNQFNRAIKFHCERIPLSFFEDQVNSEENNGFSNDGRGFLEDSKRVPVNGDSESPNKVLILISDTGGGHRASPEAIKVAFREEYGCSTSGKSIVRRPFTEKFLARDCANNGLQSLNSSTTSTGVRWRYCPAVEN</sequence>
<protein>
    <submittedName>
        <fullName evidence="1">Monogalactosyldiacylglycerol synthase</fullName>
    </submittedName>
</protein>
<reference evidence="2" key="1">
    <citation type="submission" date="2024-07" db="EMBL/GenBank/DDBJ databases">
        <title>Two chromosome-level genome assemblies of Korean endemic species Abeliophyllum distichum and Forsythia ovata (Oleaceae).</title>
        <authorList>
            <person name="Jang H."/>
        </authorList>
    </citation>
    <scope>NUCLEOTIDE SEQUENCE [LARGE SCALE GENOMIC DNA]</scope>
</reference>